<evidence type="ECO:0000256" key="3">
    <source>
        <dbReference type="ARBA" id="ARBA00022737"/>
    </source>
</evidence>
<dbReference type="NCBIfam" id="TIGR01643">
    <property type="entry name" value="YD_repeat_2x"/>
    <property type="match status" value="2"/>
</dbReference>
<dbReference type="InterPro" id="IPR050708">
    <property type="entry name" value="T6SS_VgrG/RHS"/>
</dbReference>
<dbReference type="PROSITE" id="PS50817">
    <property type="entry name" value="INTEIN_N_TER"/>
    <property type="match status" value="1"/>
</dbReference>
<keyword evidence="2" id="KW-0964">Secreted</keyword>
<comment type="subcellular location">
    <subcellularLocation>
        <location evidence="1">Secreted</location>
    </subcellularLocation>
</comment>
<protein>
    <submittedName>
        <fullName evidence="8">Type IV secretion protein Rhs</fullName>
    </submittedName>
</protein>
<organism evidence="8 9">
    <name type="scientific">Kibdelosporangium aridum</name>
    <dbReference type="NCBI Taxonomy" id="2030"/>
    <lineage>
        <taxon>Bacteria</taxon>
        <taxon>Bacillati</taxon>
        <taxon>Actinomycetota</taxon>
        <taxon>Actinomycetes</taxon>
        <taxon>Pseudonocardiales</taxon>
        <taxon>Pseudonocardiaceae</taxon>
        <taxon>Kibdelosporangium</taxon>
    </lineage>
</organism>
<proteinExistence type="predicted"/>
<dbReference type="InterPro" id="IPR056823">
    <property type="entry name" value="TEN-like_YD-shell"/>
</dbReference>
<feature type="compositionally biased region" description="Basic and acidic residues" evidence="5">
    <location>
        <begin position="213"/>
        <end position="229"/>
    </location>
</feature>
<comment type="caution">
    <text evidence="8">The sequence shown here is derived from an EMBL/GenBank/DDBJ whole genome shotgun (WGS) entry which is preliminary data.</text>
</comment>
<dbReference type="PANTHER" id="PTHR32305:SF17">
    <property type="entry name" value="TRNA NUCLEASE WAPA"/>
    <property type="match status" value="1"/>
</dbReference>
<dbReference type="GO" id="GO:0005737">
    <property type="term" value="C:cytoplasm"/>
    <property type="evidence" value="ECO:0007669"/>
    <property type="project" value="InterPro"/>
</dbReference>
<dbReference type="InterPro" id="IPR003587">
    <property type="entry name" value="Hint_dom_N"/>
</dbReference>
<dbReference type="InterPro" id="IPR036844">
    <property type="entry name" value="Hint_dom_sf"/>
</dbReference>
<reference evidence="8 9" key="1">
    <citation type="submission" date="2018-05" db="EMBL/GenBank/DDBJ databases">
        <title>Evolution of GPA BGCs.</title>
        <authorList>
            <person name="Waglechner N."/>
            <person name="Wright G.D."/>
        </authorList>
    </citation>
    <scope>NUCLEOTIDE SEQUENCE [LARGE SCALE GENOMIC DNA]</scope>
    <source>
        <strain evidence="8 9">A82846</strain>
    </source>
</reference>
<dbReference type="InterPro" id="IPR003284">
    <property type="entry name" value="Sal_SpvB"/>
</dbReference>
<feature type="domain" description="Hint" evidence="7">
    <location>
        <begin position="1838"/>
        <end position="1934"/>
    </location>
</feature>
<feature type="region of interest" description="Disordered" evidence="5">
    <location>
        <begin position="198"/>
        <end position="234"/>
    </location>
</feature>
<evidence type="ECO:0000256" key="4">
    <source>
        <dbReference type="ARBA" id="ARBA00023026"/>
    </source>
</evidence>
<feature type="region of interest" description="Disordered" evidence="5">
    <location>
        <begin position="38"/>
        <end position="58"/>
    </location>
</feature>
<evidence type="ECO:0000313" key="9">
    <source>
        <dbReference type="Proteomes" id="UP000287547"/>
    </source>
</evidence>
<sequence length="2108" mass="229835">MTTRPMGRTVRSRSIALTLSVVLVTTLVQAVAGPAAFGQTGPSVPLPPTPSTPVTAPSLETLNQDQASRNELRNDQGPKQTAPDGHGTTAATSLAPSASWTVASHTGDFSWSYPLRVPPAPGSLVPNLALSYRSSEVDGRTSATNNQPSWAGEGWNLSPGFVERTYGACGDDDMGDVKPPQEMADLCWRSDNATASYGGSGGPLIRDGGSDNWRTKSDDGSRIERREGTDNDDNNGEYWVITAVDGTQYWFGSEKDSKSTWTVPVYGDDDNEPCKADTLAASHCVQAYRWLLDKVIDRNGNMMRYYYRTETNKYGQNQQETAVEYVRGGTLERIDYGLRDTVTTPSGRILFGIDDRCVPGSDCVESKKDNWPDVAWDNKCDATPCKVHHPSFWSTKRLASVTTQVSRGTAFDDVDRWDLEHSFPNPGDSEKASLWLKSLKHTGLVGDGTAVQPPVTFEGTALPNRVDTAADGVSPMYRYRITGVRTESGGLVSITYTSQCTPGTLPAKPEENTQWCFPVKWALKNHAERTDYFHKYMVTKVITSDRLRVQNDQKLSSPEQVVSYEYLDGAAWHWDTSEFTKDKTYNEFRGFGRVRTRIGAPDELSGKMTMSEERFYRGMDGDKLPNGTRSVTVEDSELTDYTDSDWLRGFGYESAQFAYEAPTVADRPDPPRIAKSIIVPDVQGPTATRGDLKAYIVRTGTQRSYTALSSGGWRITETDSDYNDRGLLTKVSDLGDVSTAQDDRCTINTYAPNTSKWIIGLISREEIVSVKCGEPLVFPRDALSDTRNTFDDNGNITKAEILTDRPEAGPVYLTVSTTEYDDHGRVETVKDAAGRTTTTAYTPALGGPLTQTMITSPAPKVGSAGLTTTTAYDPAWGMPVKITDPNGRVTTTAYDAAGRKTMVWLPNRPTNEKPSVKYSYLIRDDGASVVSTTRLGPKNTEITSKTLYDGLLRPRQSQSPAMGGGRLITDIRYDSLGRQWMKSQPYFNTGEVDDILWLASDAEMPGHTRSYYDDAGRLSASVYFAGAHEQRRSTITYGGDRVHNMPPSGATPVTSITDARGQVVERRRYHGPKPEGAYDATLYTYTKGGQLATVTDPMDKVWRYTHDLRGRLVTSEDPDSGTSTVSYDDLNRRTSGRDGRGETVAFEYDNLDRPIATYAGQIGGTKLTEWTYDTAFKGVGKLASSTRWVDGQAYTRKVISYNQLYQPTGTTLTIPAREGLLARTYTSLASYNVDGSVSSQTYDKAGELPAEGVSYKYDHLGPILESSGGYNGSTFLYGTATEYTRYGELQRVQLGPTGKHVWQSYYYDTNNRRLIRSVVDAQVPAPMQSDTKYTYTPAGTITSVADVPQGQQPADIQCFQQDYLLRTTQAWTAKAADWSADEGCKAEPSLAGLDGPAPYWHSYTYDKSGNRTAEVQHSSTGDTERSYTYDVAGHGHALNAVTTKKNGVTTREEYQYNAGGAVTRKGDQEFTWNVEGKLAGVKKDGKDTSFIYDAEGNRLIRRDPEGTTLYLPGQELRLNVNGGNPTVTRYYSHGGRIVAARQGNGTLTWLVGDHQGTGQIAINAGTLEVTRRRHLPFGGSRGTAVQWPTDHGFVGGVEDDSTGLTHLGARDYDPSTGRFVSVDPMLDLADAQQLNGYTYSNNNPVTFSDPAGTYCDSCDFYGRQDEQRGGSGSVWTPVAPGQPTKPNAPAGYGPAAAKAERAMIIDGRNKDRSKQPILFDRPIPTFEDLRALRLAHRGYADDEYDDAVRDWAKHVCRRAVGNEGFCSYVQDLGALDRDKSPIAELAVGMMPVAGAGQSAAECATGESSCWWLLADLPLLSVLKALKVGKIAAKPVAKACSFTGETKVVMADGTVKPIAEVKIGDEVLAADPQSGTTMAKAVKALIQHRDSVLDLVTEDGAKVTTTEDHPFWNETDRQWQRADRFDRGDSLLTSSGGRVAFGSLRADTRRFAVAYNLSVKDLRSYYVLIGADPVLVHNDDLCLVGEAGDVVSTVDGPIHTITVSEGTVIRGDVHGTVHIRGGAVLEGNVYGTLIMTGGSGSTLKGNVYGTVIQVGKFGPYSGNVMNNYGPHPGERPDGVFNHIEPGPTSAGTIMQIGTLQGSIIFGLTE</sequence>
<keyword evidence="4" id="KW-0843">Virulence</keyword>
<dbReference type="InterPro" id="IPR031325">
    <property type="entry name" value="RHS_repeat"/>
</dbReference>
<evidence type="ECO:0000259" key="7">
    <source>
        <dbReference type="SMART" id="SM00306"/>
    </source>
</evidence>
<feature type="chain" id="PRO_5019553797" evidence="6">
    <location>
        <begin position="31"/>
        <end position="2108"/>
    </location>
</feature>
<dbReference type="OrthoDB" id="291011at2"/>
<name>A0A428ZH24_KIBAR</name>
<dbReference type="InterPro" id="IPR022385">
    <property type="entry name" value="Rhs_assc_core"/>
</dbReference>
<accession>A0A428ZH24</accession>
<dbReference type="GO" id="GO:0005576">
    <property type="term" value="C:extracellular region"/>
    <property type="evidence" value="ECO:0007669"/>
    <property type="project" value="UniProtKB-SubCell"/>
</dbReference>
<keyword evidence="6" id="KW-0732">Signal</keyword>
<dbReference type="SUPFAM" id="SSF51294">
    <property type="entry name" value="Hedgehog/intein (Hint) domain"/>
    <property type="match status" value="1"/>
</dbReference>
<dbReference type="Pfam" id="PF05593">
    <property type="entry name" value="RHS_repeat"/>
    <property type="match status" value="2"/>
</dbReference>
<gene>
    <name evidence="8" type="ORF">DMH04_10070</name>
</gene>
<dbReference type="Proteomes" id="UP000287547">
    <property type="component" value="Unassembled WGS sequence"/>
</dbReference>
<dbReference type="Gene3D" id="2.170.16.10">
    <property type="entry name" value="Hedgehog/Intein (Hint) domain"/>
    <property type="match status" value="1"/>
</dbReference>
<evidence type="ECO:0000313" key="8">
    <source>
        <dbReference type="EMBL" id="RSM87387.1"/>
    </source>
</evidence>
<dbReference type="InterPro" id="IPR006141">
    <property type="entry name" value="Intein_N"/>
</dbReference>
<dbReference type="CDD" id="cd00081">
    <property type="entry name" value="Hint"/>
    <property type="match status" value="1"/>
</dbReference>
<dbReference type="Gene3D" id="2.180.10.10">
    <property type="entry name" value="RHS repeat-associated core"/>
    <property type="match status" value="2"/>
</dbReference>
<dbReference type="Pfam" id="PF07591">
    <property type="entry name" value="PT-HINT"/>
    <property type="match status" value="1"/>
</dbReference>
<dbReference type="Pfam" id="PF25023">
    <property type="entry name" value="TEN_YD-shell"/>
    <property type="match status" value="1"/>
</dbReference>
<evidence type="ECO:0000256" key="5">
    <source>
        <dbReference type="SAM" id="MobiDB-lite"/>
    </source>
</evidence>
<dbReference type="EMBL" id="QHKI01000006">
    <property type="protein sequence ID" value="RSM87387.1"/>
    <property type="molecule type" value="Genomic_DNA"/>
</dbReference>
<feature type="signal peptide" evidence="6">
    <location>
        <begin position="1"/>
        <end position="30"/>
    </location>
</feature>
<feature type="compositionally biased region" description="Basic and acidic residues" evidence="5">
    <location>
        <begin position="1129"/>
        <end position="1138"/>
    </location>
</feature>
<dbReference type="Pfam" id="PF03534">
    <property type="entry name" value="SpvB"/>
    <property type="match status" value="1"/>
</dbReference>
<dbReference type="InterPro" id="IPR006530">
    <property type="entry name" value="YD"/>
</dbReference>
<dbReference type="SMART" id="SM00306">
    <property type="entry name" value="HintN"/>
    <property type="match status" value="1"/>
</dbReference>
<feature type="region of interest" description="Disordered" evidence="5">
    <location>
        <begin position="72"/>
        <end position="92"/>
    </location>
</feature>
<keyword evidence="3" id="KW-0677">Repeat</keyword>
<dbReference type="PANTHER" id="PTHR32305">
    <property type="match status" value="1"/>
</dbReference>
<evidence type="ECO:0000256" key="1">
    <source>
        <dbReference type="ARBA" id="ARBA00004613"/>
    </source>
</evidence>
<feature type="region of interest" description="Disordered" evidence="5">
    <location>
        <begin position="1112"/>
        <end position="1138"/>
    </location>
</feature>
<dbReference type="NCBIfam" id="TIGR03696">
    <property type="entry name" value="Rhs_assc_core"/>
    <property type="match status" value="1"/>
</dbReference>
<dbReference type="GO" id="GO:0016539">
    <property type="term" value="P:intein-mediated protein splicing"/>
    <property type="evidence" value="ECO:0007669"/>
    <property type="project" value="InterPro"/>
</dbReference>
<evidence type="ECO:0000256" key="2">
    <source>
        <dbReference type="ARBA" id="ARBA00022525"/>
    </source>
</evidence>
<evidence type="ECO:0000256" key="6">
    <source>
        <dbReference type="SAM" id="SignalP"/>
    </source>
</evidence>